<dbReference type="EMBL" id="BTSY01000002">
    <property type="protein sequence ID" value="GMT13107.1"/>
    <property type="molecule type" value="Genomic_DNA"/>
</dbReference>
<dbReference type="InterPro" id="IPR013087">
    <property type="entry name" value="Znf_C2H2_type"/>
</dbReference>
<name>A0AAV5V4A2_9BILA</name>
<gene>
    <name evidence="3" type="ORF">PFISCL1PPCAC_4404</name>
</gene>
<dbReference type="Proteomes" id="UP001432322">
    <property type="component" value="Unassembled WGS sequence"/>
</dbReference>
<feature type="region of interest" description="Disordered" evidence="1">
    <location>
        <begin position="224"/>
        <end position="246"/>
    </location>
</feature>
<proteinExistence type="predicted"/>
<sequence>ESADLQEFNEPLLSENGVEIERQTVLVSGPNGQIKLEVEEEEEFDGHALEPIPTLADFKIEDVEVKEEVVEDESSIELPNSENSNRGHRSKMEELAVEYDLPISAEELANMRLDECKQFINKLSEPQRNIAMEIRRKVGNAQAAARFKTGKRTKASVCVTVEQEAIDSGLPISAKELAQMDSYKYRRFLDSLSEEQKLAARNIRKRVLYSLSATRRRVRNKATSCSRFMLPDQPDSRENDSEVKEKPVDEQFSIPHPHPLQELSECAAEEVEEMENEELIDCDQSATGDAPVELAPAPALRPPTKCPFCYFWRVSSVEMALHIRDCHPNVEIEPRATARQNILARAEDTEKRRWSMKSAIDYNGIHTNVASGTGAPLHRQPCPLGAALALRPPVKCPYCKYWNSSGDALARHVRDRHTRARFQNAQDAVKRLTAVCEHADGVSVARESDPTNVCDISTSFDYEAASRADSQYIGR</sequence>
<evidence type="ECO:0000259" key="2">
    <source>
        <dbReference type="SMART" id="SM00355"/>
    </source>
</evidence>
<dbReference type="Gene3D" id="1.10.880.10">
    <property type="entry name" value="Transcription factor, Skn-1-like, DNA-binding domain"/>
    <property type="match status" value="1"/>
</dbReference>
<feature type="region of interest" description="Disordered" evidence="1">
    <location>
        <begin position="70"/>
        <end position="89"/>
    </location>
</feature>
<reference evidence="3" key="1">
    <citation type="submission" date="2023-10" db="EMBL/GenBank/DDBJ databases">
        <title>Genome assembly of Pristionchus species.</title>
        <authorList>
            <person name="Yoshida K."/>
            <person name="Sommer R.J."/>
        </authorList>
    </citation>
    <scope>NUCLEOTIDE SEQUENCE</scope>
    <source>
        <strain evidence="3">RS5133</strain>
    </source>
</reference>
<dbReference type="AlphaFoldDB" id="A0AAV5V4A2"/>
<evidence type="ECO:0000313" key="4">
    <source>
        <dbReference type="Proteomes" id="UP001432322"/>
    </source>
</evidence>
<evidence type="ECO:0000313" key="3">
    <source>
        <dbReference type="EMBL" id="GMT13107.1"/>
    </source>
</evidence>
<feature type="domain" description="C2H2-type" evidence="2">
    <location>
        <begin position="394"/>
        <end position="417"/>
    </location>
</feature>
<evidence type="ECO:0000256" key="1">
    <source>
        <dbReference type="SAM" id="MobiDB-lite"/>
    </source>
</evidence>
<feature type="compositionally biased region" description="Basic and acidic residues" evidence="1">
    <location>
        <begin position="234"/>
        <end position="246"/>
    </location>
</feature>
<comment type="caution">
    <text evidence="3">The sequence shown here is derived from an EMBL/GenBank/DDBJ whole genome shotgun (WGS) entry which is preliminary data.</text>
</comment>
<protein>
    <recommendedName>
        <fullName evidence="2">C2H2-type domain-containing protein</fullName>
    </recommendedName>
</protein>
<accession>A0AAV5V4A2</accession>
<dbReference type="SMART" id="SM00355">
    <property type="entry name" value="ZnF_C2H2"/>
    <property type="match status" value="2"/>
</dbReference>
<keyword evidence="4" id="KW-1185">Reference proteome</keyword>
<feature type="non-terminal residue" evidence="3">
    <location>
        <position position="1"/>
    </location>
</feature>
<feature type="domain" description="C2H2-type" evidence="2">
    <location>
        <begin position="304"/>
        <end position="327"/>
    </location>
</feature>
<organism evidence="3 4">
    <name type="scientific">Pristionchus fissidentatus</name>
    <dbReference type="NCBI Taxonomy" id="1538716"/>
    <lineage>
        <taxon>Eukaryota</taxon>
        <taxon>Metazoa</taxon>
        <taxon>Ecdysozoa</taxon>
        <taxon>Nematoda</taxon>
        <taxon>Chromadorea</taxon>
        <taxon>Rhabditida</taxon>
        <taxon>Rhabditina</taxon>
        <taxon>Diplogasteromorpha</taxon>
        <taxon>Diplogasteroidea</taxon>
        <taxon>Neodiplogasteridae</taxon>
        <taxon>Pristionchus</taxon>
    </lineage>
</organism>